<sequence>MGELVLIRHGQTEWSRDRRHTGWTDVPLTEEGVRQAEGLRPLLEARDIGRAVVSPLARAVRTAELAGLGGGAADPDLREWDYGGYEGITTAEIRRGRPGWDLWRDGVVPGGPDHPGEAVEAVGARVDRVLEGVARSVGEEGAPDVALVAHGHVLRVLTARWLGLEPGAGALFALGTGSVSTLGREHGRPVVTSWNLAPSD</sequence>
<reference evidence="1 2" key="1">
    <citation type="submission" date="2023-07" db="EMBL/GenBank/DDBJ databases">
        <authorList>
            <person name="Girao M."/>
            <person name="Carvalho M.F."/>
        </authorList>
    </citation>
    <scope>NUCLEOTIDE SEQUENCE [LARGE SCALE GENOMIC DNA]</scope>
    <source>
        <strain evidence="1 2">66/93</strain>
    </source>
</reference>
<dbReference type="EC" id="3.1.3.-" evidence="1"/>
<dbReference type="RefSeq" id="WP_330156994.1">
    <property type="nucleotide sequence ID" value="NZ_BAAAJA010000006.1"/>
</dbReference>
<dbReference type="Pfam" id="PF00300">
    <property type="entry name" value="His_Phos_1"/>
    <property type="match status" value="1"/>
</dbReference>
<dbReference type="InterPro" id="IPR013078">
    <property type="entry name" value="His_Pase_superF_clade-1"/>
</dbReference>
<dbReference type="SUPFAM" id="SSF53254">
    <property type="entry name" value="Phosphoglycerate mutase-like"/>
    <property type="match status" value="1"/>
</dbReference>
<organism evidence="1 2">
    <name type="scientific">Nocardiopsis tropica</name>
    <dbReference type="NCBI Taxonomy" id="109330"/>
    <lineage>
        <taxon>Bacteria</taxon>
        <taxon>Bacillati</taxon>
        <taxon>Actinomycetota</taxon>
        <taxon>Actinomycetes</taxon>
        <taxon>Streptosporangiales</taxon>
        <taxon>Nocardiopsidaceae</taxon>
        <taxon>Nocardiopsis</taxon>
    </lineage>
</organism>
<dbReference type="PANTHER" id="PTHR48100:SF15">
    <property type="entry name" value="SEDOHEPTULOSE 1,7-BISPHOSPHATASE"/>
    <property type="match status" value="1"/>
</dbReference>
<accession>A0ABU7KKB9</accession>
<comment type="caution">
    <text evidence="1">The sequence shown here is derived from an EMBL/GenBank/DDBJ whole genome shotgun (WGS) entry which is preliminary data.</text>
</comment>
<evidence type="ECO:0000313" key="1">
    <source>
        <dbReference type="EMBL" id="MEE2049731.1"/>
    </source>
</evidence>
<dbReference type="Proteomes" id="UP001348641">
    <property type="component" value="Unassembled WGS sequence"/>
</dbReference>
<dbReference type="InterPro" id="IPR050275">
    <property type="entry name" value="PGM_Phosphatase"/>
</dbReference>
<dbReference type="SMART" id="SM00855">
    <property type="entry name" value="PGAM"/>
    <property type="match status" value="1"/>
</dbReference>
<dbReference type="CDD" id="cd07067">
    <property type="entry name" value="HP_PGM_like"/>
    <property type="match status" value="1"/>
</dbReference>
<dbReference type="Gene3D" id="3.40.50.1240">
    <property type="entry name" value="Phosphoglycerate mutase-like"/>
    <property type="match status" value="1"/>
</dbReference>
<proteinExistence type="predicted"/>
<name>A0ABU7KKB9_9ACTN</name>
<dbReference type="GO" id="GO:0016787">
    <property type="term" value="F:hydrolase activity"/>
    <property type="evidence" value="ECO:0007669"/>
    <property type="project" value="UniProtKB-KW"/>
</dbReference>
<keyword evidence="1" id="KW-0378">Hydrolase</keyword>
<dbReference type="EMBL" id="JAUUCC010000007">
    <property type="protein sequence ID" value="MEE2049731.1"/>
    <property type="molecule type" value="Genomic_DNA"/>
</dbReference>
<protein>
    <submittedName>
        <fullName evidence="1">Histidine phosphatase family protein</fullName>
        <ecNumber evidence="1">3.1.3.-</ecNumber>
    </submittedName>
</protein>
<gene>
    <name evidence="1" type="ORF">Q8A49_04410</name>
</gene>
<dbReference type="InterPro" id="IPR029033">
    <property type="entry name" value="His_PPase_superfam"/>
</dbReference>
<evidence type="ECO:0000313" key="2">
    <source>
        <dbReference type="Proteomes" id="UP001348641"/>
    </source>
</evidence>
<dbReference type="PANTHER" id="PTHR48100">
    <property type="entry name" value="BROAD-SPECIFICITY PHOSPHATASE YOR283W-RELATED"/>
    <property type="match status" value="1"/>
</dbReference>